<dbReference type="Pfam" id="PF18291">
    <property type="entry name" value="HU-HIG"/>
    <property type="match status" value="1"/>
</dbReference>
<dbReference type="AlphaFoldDB" id="A0A2U1F9C7"/>
<feature type="domain" description="HU" evidence="2">
    <location>
        <begin position="2"/>
        <end position="120"/>
    </location>
</feature>
<evidence type="ECO:0000256" key="1">
    <source>
        <dbReference type="ARBA" id="ARBA00023125"/>
    </source>
</evidence>
<name>A0A2U1F9C7_9PORP</name>
<dbReference type="InterPro" id="IPR041607">
    <property type="entry name" value="HU-HIG"/>
</dbReference>
<reference evidence="3 4" key="1">
    <citation type="submission" date="2018-04" db="EMBL/GenBank/DDBJ databases">
        <title>Genomic Encyclopedia of Type Strains, Phase IV (KMG-IV): sequencing the most valuable type-strain genomes for metagenomic binning, comparative biology and taxonomic classification.</title>
        <authorList>
            <person name="Goeker M."/>
        </authorList>
    </citation>
    <scope>NUCLEOTIDE SEQUENCE [LARGE SCALE GENOMIC DNA]</scope>
    <source>
        <strain evidence="3 4">DSM 28520</strain>
    </source>
</reference>
<proteinExistence type="predicted"/>
<dbReference type="InterPro" id="IPR010992">
    <property type="entry name" value="IHF-like_DNA-bd_dom_sf"/>
</dbReference>
<comment type="caution">
    <text evidence="3">The sequence shown here is derived from an EMBL/GenBank/DDBJ whole genome shotgun (WGS) entry which is preliminary data.</text>
</comment>
<dbReference type="GO" id="GO:0003677">
    <property type="term" value="F:DNA binding"/>
    <property type="evidence" value="ECO:0007669"/>
    <property type="project" value="UniProtKB-KW"/>
</dbReference>
<sequence>MQEMPDLQGTGKRKTYPKMVVRRTMTLDDIAELISAQSTFSVGDVKGVVCALAGALAHGMASGCNVKIEEIGTFSPALALRKGVEPEEVDGASRRNAASVKVGGVNFRADRTLVETTNNRAILERTHVRRVRLRVALRSDRLELALAHLEKNGVLRVPDYQHLTGLGHTAAAAELREFCNEGCIASSGSGSHKVYVKKRSAE</sequence>
<gene>
    <name evidence="3" type="ORF">C7382_11115</name>
</gene>
<dbReference type="Proteomes" id="UP000245462">
    <property type="component" value="Unassembled WGS sequence"/>
</dbReference>
<dbReference type="NCBIfam" id="TIGR01201">
    <property type="entry name" value="HU_rel"/>
    <property type="match status" value="1"/>
</dbReference>
<dbReference type="InterPro" id="IPR005902">
    <property type="entry name" value="HU_DNA-bd_put"/>
</dbReference>
<protein>
    <submittedName>
        <fullName evidence="3">Putative histone-like DNA-binding protein</fullName>
    </submittedName>
</protein>
<evidence type="ECO:0000259" key="2">
    <source>
        <dbReference type="Pfam" id="PF18291"/>
    </source>
</evidence>
<dbReference type="SUPFAM" id="SSF47729">
    <property type="entry name" value="IHF-like DNA-binding proteins"/>
    <property type="match status" value="1"/>
</dbReference>
<accession>A0A2U1F9C7</accession>
<keyword evidence="4" id="KW-1185">Reference proteome</keyword>
<organism evidence="3 4">
    <name type="scientific">Porphyromonas loveana</name>
    <dbReference type="NCBI Taxonomy" id="1884669"/>
    <lineage>
        <taxon>Bacteria</taxon>
        <taxon>Pseudomonadati</taxon>
        <taxon>Bacteroidota</taxon>
        <taxon>Bacteroidia</taxon>
        <taxon>Bacteroidales</taxon>
        <taxon>Porphyromonadaceae</taxon>
        <taxon>Porphyromonas</taxon>
    </lineage>
</organism>
<keyword evidence="1 3" id="KW-0238">DNA-binding</keyword>
<evidence type="ECO:0000313" key="4">
    <source>
        <dbReference type="Proteomes" id="UP000245462"/>
    </source>
</evidence>
<evidence type="ECO:0000313" key="3">
    <source>
        <dbReference type="EMBL" id="PVZ08768.1"/>
    </source>
</evidence>
<dbReference type="EMBL" id="QEKY01000011">
    <property type="protein sequence ID" value="PVZ08768.1"/>
    <property type="molecule type" value="Genomic_DNA"/>
</dbReference>